<accession>A0ABX0ZH93</accession>
<evidence type="ECO:0000313" key="2">
    <source>
        <dbReference type="Proteomes" id="UP000734511"/>
    </source>
</evidence>
<dbReference type="Pfam" id="PF12831">
    <property type="entry name" value="FAD_oxidored"/>
    <property type="match status" value="1"/>
</dbReference>
<dbReference type="EMBL" id="JAATEJ010000003">
    <property type="protein sequence ID" value="NJP43190.1"/>
    <property type="molecule type" value="Genomic_DNA"/>
</dbReference>
<dbReference type="Proteomes" id="UP000734511">
    <property type="component" value="Unassembled WGS sequence"/>
</dbReference>
<dbReference type="InterPro" id="IPR036188">
    <property type="entry name" value="FAD/NAD-bd_sf"/>
</dbReference>
<proteinExistence type="predicted"/>
<dbReference type="PANTHER" id="PTHR43422">
    <property type="entry name" value="THIAMINE THIAZOLE SYNTHASE"/>
    <property type="match status" value="1"/>
</dbReference>
<sequence length="468" mass="49681">MPADGAARSRAGRAVVIGGSLTGMLAAAALAETMQVTVVERYELPHGPLPRQGVPQARHAHLLWSGGARALESLVPGTTEALLAAGGRRFAVPADLVVMTSGGWLTRFPEQQFFLAATRDLLDGVVRELVTRTPGVRTLPGRTVLGLRGTAAQVAGVAIRDGRREEVLEADLVVDASGRGSSMPRWLDRLGLPPVRTEVVDSGLGYASRLFRAPPGTEGFPTVNVQADPREPVPGLNGTILPVEDGRWLVTLSGTRGAQPTGDPGAFETFARALRHPVVGDLISRATPLGDVTVSHSTANQRRRYERMPAWPEGLVVLGDALATYNPLYGHGMSVSALHALALRAEAARRPGPGLARRVQRAAARAADAAWSLAAGQDLRYPGAEGDRPGALGALMTRYSDRLMHTATRRRGVSRAFLDVLSLSAGQYAALRPDVLATVLNPLRPEPLADPPFTDAERSRMIALFTKG</sequence>
<dbReference type="SUPFAM" id="SSF51905">
    <property type="entry name" value="FAD/NAD(P)-binding domain"/>
    <property type="match status" value="1"/>
</dbReference>
<dbReference type="RefSeq" id="WP_167982019.1">
    <property type="nucleotide sequence ID" value="NZ_JAATEJ010000003.1"/>
</dbReference>
<protein>
    <submittedName>
        <fullName evidence="1">Pyridine nucleotide-disulfide oxidoreductase</fullName>
    </submittedName>
</protein>
<gene>
    <name evidence="1" type="ORF">HCN08_07195</name>
</gene>
<comment type="caution">
    <text evidence="1">The sequence shown here is derived from an EMBL/GenBank/DDBJ whole genome shotgun (WGS) entry which is preliminary data.</text>
</comment>
<reference evidence="1 2" key="1">
    <citation type="submission" date="2020-03" db="EMBL/GenBank/DDBJ databases">
        <title>WGS of actinomycetes isolated from Thailand.</title>
        <authorList>
            <person name="Thawai C."/>
        </authorList>
    </citation>
    <scope>NUCLEOTIDE SEQUENCE [LARGE SCALE GENOMIC DNA]</scope>
    <source>
        <strain evidence="1 2">PRB2-1</strain>
    </source>
</reference>
<dbReference type="Gene3D" id="3.50.50.60">
    <property type="entry name" value="FAD/NAD(P)-binding domain"/>
    <property type="match status" value="1"/>
</dbReference>
<name>A0ABX0ZH93_9ACTN</name>
<dbReference type="PANTHER" id="PTHR43422:SF3">
    <property type="entry name" value="THIAMINE THIAZOLE SYNTHASE"/>
    <property type="match status" value="1"/>
</dbReference>
<keyword evidence="2" id="KW-1185">Reference proteome</keyword>
<organism evidence="1 2">
    <name type="scientific">Actinacidiphila epipremni</name>
    <dbReference type="NCBI Taxonomy" id="2053013"/>
    <lineage>
        <taxon>Bacteria</taxon>
        <taxon>Bacillati</taxon>
        <taxon>Actinomycetota</taxon>
        <taxon>Actinomycetes</taxon>
        <taxon>Kitasatosporales</taxon>
        <taxon>Streptomycetaceae</taxon>
        <taxon>Actinacidiphila</taxon>
    </lineage>
</organism>
<evidence type="ECO:0000313" key="1">
    <source>
        <dbReference type="EMBL" id="NJP43190.1"/>
    </source>
</evidence>